<dbReference type="EMBL" id="CP063849">
    <property type="protein sequence ID" value="QOY91488.1"/>
    <property type="molecule type" value="Genomic_DNA"/>
</dbReference>
<dbReference type="RefSeq" id="WP_194453142.1">
    <property type="nucleotide sequence ID" value="NZ_CP063849.1"/>
</dbReference>
<dbReference type="KEGG" id="pfer:IRI77_16525"/>
<organism evidence="1 2">
    <name type="scientific">Paludibaculum fermentans</name>
    <dbReference type="NCBI Taxonomy" id="1473598"/>
    <lineage>
        <taxon>Bacteria</taxon>
        <taxon>Pseudomonadati</taxon>
        <taxon>Acidobacteriota</taxon>
        <taxon>Terriglobia</taxon>
        <taxon>Bryobacterales</taxon>
        <taxon>Bryobacteraceae</taxon>
        <taxon>Paludibaculum</taxon>
    </lineage>
</organism>
<name>A0A7S7NX91_PALFE</name>
<proteinExistence type="predicted"/>
<evidence type="ECO:0000313" key="1">
    <source>
        <dbReference type="EMBL" id="QOY91488.1"/>
    </source>
</evidence>
<sequence>MSGSTAKKVILERFDRERIRGFVHPQTYLQASGVEILSPDGSVAVIPYVQVKAVSFVRDLEGNGVLAERREFLARPKTSGLWVELQFRDGDLLEGVIPNNLLVIEPQGYALSPPEAAGNAQRVFVPRQALSQVLVLGVVGGKRKRSGPEAEPQQIRLFAEE</sequence>
<keyword evidence="2" id="KW-1185">Reference proteome</keyword>
<dbReference type="AlphaFoldDB" id="A0A7S7NX91"/>
<reference evidence="1 2" key="1">
    <citation type="submission" date="2020-10" db="EMBL/GenBank/DDBJ databases">
        <title>Complete genome sequence of Paludibaculum fermentans P105T, a facultatively anaerobic acidobacterium capable of dissimilatory Fe(III) reduction.</title>
        <authorList>
            <person name="Dedysh S.N."/>
            <person name="Beletsky A.V."/>
            <person name="Kulichevskaya I.S."/>
            <person name="Mardanov A.V."/>
            <person name="Ravin N.V."/>
        </authorList>
    </citation>
    <scope>NUCLEOTIDE SEQUENCE [LARGE SCALE GENOMIC DNA]</scope>
    <source>
        <strain evidence="1 2">P105</strain>
    </source>
</reference>
<gene>
    <name evidence="1" type="ORF">IRI77_16525</name>
</gene>
<protein>
    <submittedName>
        <fullName evidence="1">Uncharacterized protein</fullName>
    </submittedName>
</protein>
<dbReference type="Pfam" id="PF22478">
    <property type="entry name" value="DUF6982"/>
    <property type="match status" value="1"/>
</dbReference>
<dbReference type="Proteomes" id="UP000593892">
    <property type="component" value="Chromosome"/>
</dbReference>
<dbReference type="InterPro" id="IPR054251">
    <property type="entry name" value="DUF6982"/>
</dbReference>
<evidence type="ECO:0000313" key="2">
    <source>
        <dbReference type="Proteomes" id="UP000593892"/>
    </source>
</evidence>
<accession>A0A7S7NX91</accession>